<name>A0A4Y2MAX2_ARAVE</name>
<protein>
    <submittedName>
        <fullName evidence="1">Uncharacterized protein</fullName>
    </submittedName>
</protein>
<proteinExistence type="predicted"/>
<gene>
    <name evidence="1" type="ORF">AVEN_118438_1</name>
</gene>
<keyword evidence="2" id="KW-1185">Reference proteome</keyword>
<dbReference type="EMBL" id="BGPR01007031">
    <property type="protein sequence ID" value="GBN23723.1"/>
    <property type="molecule type" value="Genomic_DNA"/>
</dbReference>
<dbReference type="AlphaFoldDB" id="A0A4Y2MAX2"/>
<dbReference type="Proteomes" id="UP000499080">
    <property type="component" value="Unassembled WGS sequence"/>
</dbReference>
<evidence type="ECO:0000313" key="2">
    <source>
        <dbReference type="Proteomes" id="UP000499080"/>
    </source>
</evidence>
<organism evidence="1 2">
    <name type="scientific">Araneus ventricosus</name>
    <name type="common">Orbweaver spider</name>
    <name type="synonym">Epeira ventricosa</name>
    <dbReference type="NCBI Taxonomy" id="182803"/>
    <lineage>
        <taxon>Eukaryota</taxon>
        <taxon>Metazoa</taxon>
        <taxon>Ecdysozoa</taxon>
        <taxon>Arthropoda</taxon>
        <taxon>Chelicerata</taxon>
        <taxon>Arachnida</taxon>
        <taxon>Araneae</taxon>
        <taxon>Araneomorphae</taxon>
        <taxon>Entelegynae</taxon>
        <taxon>Araneoidea</taxon>
        <taxon>Araneidae</taxon>
        <taxon>Araneus</taxon>
    </lineage>
</organism>
<accession>A0A4Y2MAX2</accession>
<evidence type="ECO:0000313" key="1">
    <source>
        <dbReference type="EMBL" id="GBN23723.1"/>
    </source>
</evidence>
<sequence>MKEISIFKNRYKAGHSPLFQSGIFRTWERNTYRQGRKPVKFGANDSKWWNSKELKIQSSIRRFKFETSMRGKRQNKGSAFHWHLASRLEMKLEIPRLGEEDSGWEKFCDFEPRFKTNFGTSVNALPNFSTKIGGGGKPVLGQMAQLSLLVNAQLKTDGHV</sequence>
<comment type="caution">
    <text evidence="1">The sequence shown here is derived from an EMBL/GenBank/DDBJ whole genome shotgun (WGS) entry which is preliminary data.</text>
</comment>
<reference evidence="1 2" key="1">
    <citation type="journal article" date="2019" name="Sci. Rep.">
        <title>Orb-weaving spider Araneus ventricosus genome elucidates the spidroin gene catalogue.</title>
        <authorList>
            <person name="Kono N."/>
            <person name="Nakamura H."/>
            <person name="Ohtoshi R."/>
            <person name="Moran D.A.P."/>
            <person name="Shinohara A."/>
            <person name="Yoshida Y."/>
            <person name="Fujiwara M."/>
            <person name="Mori M."/>
            <person name="Tomita M."/>
            <person name="Arakawa K."/>
        </authorList>
    </citation>
    <scope>NUCLEOTIDE SEQUENCE [LARGE SCALE GENOMIC DNA]</scope>
</reference>